<keyword evidence="5" id="KW-1185">Reference proteome</keyword>
<dbReference type="EMBL" id="VOIH02000002">
    <property type="protein sequence ID" value="KAF3454482.1"/>
    <property type="molecule type" value="Genomic_DNA"/>
</dbReference>
<gene>
    <name evidence="4" type="ORF">FNV43_RR04929</name>
</gene>
<dbReference type="InterPro" id="IPR018487">
    <property type="entry name" value="Hemopexin-like_repeat"/>
</dbReference>
<dbReference type="Gene3D" id="3.90.210.10">
    <property type="entry name" value="Heat-Labile Enterotoxin, subunit A"/>
    <property type="match status" value="1"/>
</dbReference>
<reference evidence="4" key="1">
    <citation type="submission" date="2020-03" db="EMBL/GenBank/DDBJ databases">
        <title>A high-quality chromosome-level genome assembly of a woody plant with both climbing and erect habits, Rhamnella rubrinervis.</title>
        <authorList>
            <person name="Lu Z."/>
            <person name="Yang Y."/>
            <person name="Zhu X."/>
            <person name="Sun Y."/>
        </authorList>
    </citation>
    <scope>NUCLEOTIDE SEQUENCE</scope>
    <source>
        <strain evidence="4">BYM</strain>
        <tissue evidence="4">Leaf</tissue>
    </source>
</reference>
<evidence type="ECO:0000256" key="1">
    <source>
        <dbReference type="PROSITE-ProRule" id="PRU01011"/>
    </source>
</evidence>
<dbReference type="Proteomes" id="UP000796880">
    <property type="component" value="Unassembled WGS sequence"/>
</dbReference>
<dbReference type="Pfam" id="PF22596">
    <property type="entry name" value="Scabin-like"/>
    <property type="match status" value="1"/>
</dbReference>
<sequence>MSISPNTTERGCASNFPQPVSQENELNARNLVYAVHYINCVRPGGPLLPQIVYRSSTGEQDIVRHVFRYDLRDYSDIFRNGFRARAQGNTSDEVYYNLLDHVNSAGAPLDPEVATPRAFISTTLSPSLATRFSNPVGTVVYRYEIYAPGGISVGPTLGDRYGFPGQREIAFVAGIAPQYIRAVQLFTITGYNQGFARLERSDPVNPSIMININFNPQSHPERMLNIENPAYYFMNRDNQREGLRIFIYRGSASHPRVERDTVGDKNPWYADGVTNNESYINAAFRASATNEAYLFMRNEYVLVNYAPGSTNDRIINGPLLICDGYPSLADTAFGEYGIDCAFGSHDKNEAYIFSGNLCALINYAPGTTNDWIIKGPMTIASMFPFFKDTVFEDGIDAAFEATAKYEAYLFRGNRYALINYHGSSARVIAIRLITEGFGGLRGTIFKDGIEAAFASHRRDEAYIFKGKNYALINFAPGSTNDYIIGGVKEILPNWPSLRSILPRKNRGIDVHTHDHGHGHDEP</sequence>
<protein>
    <recommendedName>
        <fullName evidence="3">Pierisin-like domain-containing protein</fullName>
    </recommendedName>
</protein>
<dbReference type="AlphaFoldDB" id="A0A8K0HKP9"/>
<dbReference type="OrthoDB" id="6845681at2759"/>
<dbReference type="PROSITE" id="PS51642">
    <property type="entry name" value="HEMOPEXIN_2"/>
    <property type="match status" value="2"/>
</dbReference>
<name>A0A8K0HKP9_9ROSA</name>
<dbReference type="SUPFAM" id="SSF56399">
    <property type="entry name" value="ADP-ribosylation"/>
    <property type="match status" value="1"/>
</dbReference>
<evidence type="ECO:0000256" key="2">
    <source>
        <dbReference type="SAM" id="MobiDB-lite"/>
    </source>
</evidence>
<organism evidence="4 5">
    <name type="scientific">Rhamnella rubrinervis</name>
    <dbReference type="NCBI Taxonomy" id="2594499"/>
    <lineage>
        <taxon>Eukaryota</taxon>
        <taxon>Viridiplantae</taxon>
        <taxon>Streptophyta</taxon>
        <taxon>Embryophyta</taxon>
        <taxon>Tracheophyta</taxon>
        <taxon>Spermatophyta</taxon>
        <taxon>Magnoliopsida</taxon>
        <taxon>eudicotyledons</taxon>
        <taxon>Gunneridae</taxon>
        <taxon>Pentapetalae</taxon>
        <taxon>rosids</taxon>
        <taxon>fabids</taxon>
        <taxon>Rosales</taxon>
        <taxon>Rhamnaceae</taxon>
        <taxon>rhamnoid group</taxon>
        <taxon>Rhamneae</taxon>
        <taxon>Rhamnella</taxon>
    </lineage>
</organism>
<comment type="caution">
    <text evidence="4">The sequence shown here is derived from an EMBL/GenBank/DDBJ whole genome shotgun (WGS) entry which is preliminary data.</text>
</comment>
<evidence type="ECO:0000313" key="4">
    <source>
        <dbReference type="EMBL" id="KAF3454482.1"/>
    </source>
</evidence>
<feature type="repeat" description="Hemopexin" evidence="1">
    <location>
        <begin position="446"/>
        <end position="497"/>
    </location>
</feature>
<dbReference type="InterPro" id="IPR054695">
    <property type="entry name" value="Pierisin-like_dom"/>
</dbReference>
<dbReference type="SMART" id="SM00120">
    <property type="entry name" value="HX"/>
    <property type="match status" value="4"/>
</dbReference>
<feature type="domain" description="Pierisin-like" evidence="3">
    <location>
        <begin position="67"/>
        <end position="187"/>
    </location>
</feature>
<dbReference type="Gene3D" id="2.110.10.10">
    <property type="entry name" value="Hemopexin-like domain"/>
    <property type="match status" value="1"/>
</dbReference>
<feature type="repeat" description="Hemopexin" evidence="1">
    <location>
        <begin position="392"/>
        <end position="440"/>
    </location>
</feature>
<accession>A0A8K0HKP9</accession>
<evidence type="ECO:0000313" key="5">
    <source>
        <dbReference type="Proteomes" id="UP000796880"/>
    </source>
</evidence>
<feature type="region of interest" description="Disordered" evidence="2">
    <location>
        <begin position="1"/>
        <end position="20"/>
    </location>
</feature>
<dbReference type="InterPro" id="IPR036375">
    <property type="entry name" value="Hemopexin-like_dom_sf"/>
</dbReference>
<evidence type="ECO:0000259" key="3">
    <source>
        <dbReference type="Pfam" id="PF22596"/>
    </source>
</evidence>
<proteinExistence type="predicted"/>
<dbReference type="SUPFAM" id="SSF50923">
    <property type="entry name" value="Hemopexin-like domain"/>
    <property type="match status" value="1"/>
</dbReference>